<feature type="binding site" evidence="16">
    <location>
        <begin position="322"/>
        <end position="323"/>
    </location>
    <ligand>
        <name>NAD(+)</name>
        <dbReference type="ChEBI" id="CHEBI:57540"/>
    </ligand>
</feature>
<keyword evidence="9 16" id="KW-0862">Zinc</keyword>
<evidence type="ECO:0000256" key="7">
    <source>
        <dbReference type="ARBA" id="ARBA00022723"/>
    </source>
</evidence>
<keyword evidence="7 16" id="KW-0479">Metal-binding</keyword>
<keyword evidence="5 16" id="KW-0963">Cytoplasm</keyword>
<dbReference type="GO" id="GO:0003856">
    <property type="term" value="F:3-dehydroquinate synthase activity"/>
    <property type="evidence" value="ECO:0007669"/>
    <property type="project" value="UniProtKB-UniRule"/>
</dbReference>
<dbReference type="Pfam" id="PF01202">
    <property type="entry name" value="SKI"/>
    <property type="match status" value="1"/>
</dbReference>
<proteinExistence type="inferred from homology"/>
<dbReference type="InterPro" id="IPR050071">
    <property type="entry name" value="Dehydroquinate_synthase"/>
</dbReference>
<feature type="binding site" evidence="15">
    <location>
        <position position="141"/>
    </location>
    <ligand>
        <name>substrate</name>
    </ligand>
</feature>
<evidence type="ECO:0000256" key="2">
    <source>
        <dbReference type="ARBA" id="ARBA00001911"/>
    </source>
</evidence>
<dbReference type="CDD" id="cd08195">
    <property type="entry name" value="DHQS"/>
    <property type="match status" value="1"/>
</dbReference>
<dbReference type="PANTHER" id="PTHR43622:SF7">
    <property type="entry name" value="3-DEHYDROQUINATE SYNTHASE, CHLOROPLASTIC"/>
    <property type="match status" value="1"/>
</dbReference>
<keyword evidence="11 16" id="KW-0057">Aromatic amino acid biosynthesis</keyword>
<dbReference type="AlphaFoldDB" id="A0A6B1DX13"/>
<feature type="binding site" evidence="15">
    <location>
        <position position="60"/>
    </location>
    <ligand>
        <name>substrate</name>
    </ligand>
</feature>
<comment type="cofactor">
    <cofactor evidence="2 16">
        <name>NAD(+)</name>
        <dbReference type="ChEBI" id="CHEBI:57540"/>
    </cofactor>
</comment>
<feature type="binding site" evidence="16">
    <location>
        <position position="335"/>
    </location>
    <ligand>
        <name>NAD(+)</name>
        <dbReference type="ChEBI" id="CHEBI:57540"/>
    </ligand>
</feature>
<comment type="similarity">
    <text evidence="15">Belongs to the shikimate kinase family.</text>
</comment>
<reference evidence="19" key="1">
    <citation type="submission" date="2019-09" db="EMBL/GenBank/DDBJ databases">
        <title>Characterisation of the sponge microbiome using genome-centric metagenomics.</title>
        <authorList>
            <person name="Engelberts J.P."/>
            <person name="Robbins S.J."/>
            <person name="De Goeij J.M."/>
            <person name="Aranda M."/>
            <person name="Bell S.C."/>
            <person name="Webster N.S."/>
        </authorList>
    </citation>
    <scope>NUCLEOTIDE SEQUENCE</scope>
    <source>
        <strain evidence="19">SB0662_bin_9</strain>
    </source>
</reference>
<feature type="binding site" evidence="16">
    <location>
        <position position="344"/>
    </location>
    <ligand>
        <name>NAD(+)</name>
        <dbReference type="ChEBI" id="CHEBI:57540"/>
    </ligand>
</feature>
<dbReference type="EC" id="2.7.1.71" evidence="15"/>
<comment type="catalytic activity">
    <reaction evidence="1 16">
        <text>7-phospho-2-dehydro-3-deoxy-D-arabino-heptonate = 3-dehydroquinate + phosphate</text>
        <dbReference type="Rhea" id="RHEA:21968"/>
        <dbReference type="ChEBI" id="CHEBI:32364"/>
        <dbReference type="ChEBI" id="CHEBI:43474"/>
        <dbReference type="ChEBI" id="CHEBI:58394"/>
        <dbReference type="EC" id="4.2.3.4"/>
    </reaction>
</comment>
<dbReference type="InterPro" id="IPR016037">
    <property type="entry name" value="DHQ_synth_AroB"/>
</dbReference>
<comment type="similarity">
    <text evidence="16">Belongs to the sugar phosphate cyclases superfamily. Dehydroquinate synthase family.</text>
</comment>
<organism evidence="19">
    <name type="scientific">Caldilineaceae bacterium SB0662_bin_9</name>
    <dbReference type="NCBI Taxonomy" id="2605258"/>
    <lineage>
        <taxon>Bacteria</taxon>
        <taxon>Bacillati</taxon>
        <taxon>Chloroflexota</taxon>
        <taxon>Caldilineae</taxon>
        <taxon>Caldilineales</taxon>
        <taxon>Caldilineaceae</taxon>
    </lineage>
</organism>
<dbReference type="GO" id="GO:0009423">
    <property type="term" value="P:chorismate biosynthetic process"/>
    <property type="evidence" value="ECO:0007669"/>
    <property type="project" value="UniProtKB-UniRule"/>
</dbReference>
<dbReference type="SUPFAM" id="SSF56796">
    <property type="entry name" value="Dehydroquinate synthase-like"/>
    <property type="match status" value="1"/>
</dbReference>
<evidence type="ECO:0000256" key="6">
    <source>
        <dbReference type="ARBA" id="ARBA00022605"/>
    </source>
</evidence>
<feature type="binding site" evidence="16">
    <location>
        <begin position="298"/>
        <end position="302"/>
    </location>
    <ligand>
        <name>NAD(+)</name>
        <dbReference type="ChEBI" id="CHEBI:57540"/>
    </ligand>
</feature>
<evidence type="ECO:0000256" key="9">
    <source>
        <dbReference type="ARBA" id="ARBA00022833"/>
    </source>
</evidence>
<evidence type="ECO:0000256" key="11">
    <source>
        <dbReference type="ARBA" id="ARBA00023141"/>
    </source>
</evidence>
<keyword evidence="15" id="KW-0460">Magnesium</keyword>
<keyword evidence="15" id="KW-0418">Kinase</keyword>
<keyword evidence="14 16" id="KW-0170">Cobalt</keyword>
<feature type="binding site" evidence="15">
    <location>
        <position position="36"/>
    </location>
    <ligand>
        <name>substrate</name>
    </ligand>
</feature>
<dbReference type="GO" id="GO:0005737">
    <property type="term" value="C:cytoplasm"/>
    <property type="evidence" value="ECO:0007669"/>
    <property type="project" value="UniProtKB-SubCell"/>
</dbReference>
<evidence type="ECO:0000256" key="16">
    <source>
        <dbReference type="HAMAP-Rule" id="MF_00110"/>
    </source>
</evidence>
<dbReference type="GO" id="GO:0008652">
    <property type="term" value="P:amino acid biosynthetic process"/>
    <property type="evidence" value="ECO:0007669"/>
    <property type="project" value="UniProtKB-KW"/>
</dbReference>
<comment type="catalytic activity">
    <reaction evidence="15">
        <text>shikimate + ATP = 3-phosphoshikimate + ADP + H(+)</text>
        <dbReference type="Rhea" id="RHEA:13121"/>
        <dbReference type="ChEBI" id="CHEBI:15378"/>
        <dbReference type="ChEBI" id="CHEBI:30616"/>
        <dbReference type="ChEBI" id="CHEBI:36208"/>
        <dbReference type="ChEBI" id="CHEBI:145989"/>
        <dbReference type="ChEBI" id="CHEBI:456216"/>
        <dbReference type="EC" id="2.7.1.71"/>
    </reaction>
</comment>
<gene>
    <name evidence="16 19" type="primary">aroB</name>
    <name evidence="15" type="synonym">aroK</name>
    <name evidence="19" type="ORF">F4Y08_13105</name>
</gene>
<dbReference type="CDD" id="cd00464">
    <property type="entry name" value="SK"/>
    <property type="match status" value="1"/>
</dbReference>
<feature type="domain" description="3-dehydroquinate synthase C-terminal" evidence="18">
    <location>
        <begin position="374"/>
        <end position="516"/>
    </location>
</feature>
<name>A0A6B1DX13_9CHLR</name>
<dbReference type="HAMAP" id="MF_00110">
    <property type="entry name" value="DHQ_synthase"/>
    <property type="match status" value="1"/>
</dbReference>
<evidence type="ECO:0000256" key="5">
    <source>
        <dbReference type="ARBA" id="ARBA00022490"/>
    </source>
</evidence>
<dbReference type="InterPro" id="IPR027417">
    <property type="entry name" value="P-loop_NTPase"/>
</dbReference>
<dbReference type="GO" id="GO:0004765">
    <property type="term" value="F:shikimate kinase activity"/>
    <property type="evidence" value="ECO:0007669"/>
    <property type="project" value="UniProtKB-UniRule"/>
</dbReference>
<evidence type="ECO:0000256" key="13">
    <source>
        <dbReference type="ARBA" id="ARBA00023268"/>
    </source>
</evidence>
<dbReference type="Gene3D" id="3.40.50.1970">
    <property type="match status" value="1"/>
</dbReference>
<comment type="function">
    <text evidence="16">Catalyzes the conversion of 3-deoxy-D-arabino-heptulosonate 7-phosphate (DAHP) to dehydroquinate (DHQ).</text>
</comment>
<evidence type="ECO:0000256" key="4">
    <source>
        <dbReference type="ARBA" id="ARBA00004661"/>
    </source>
</evidence>
<dbReference type="GO" id="GO:0005524">
    <property type="term" value="F:ATP binding"/>
    <property type="evidence" value="ECO:0007669"/>
    <property type="project" value="UniProtKB-UniRule"/>
</dbReference>
<protein>
    <recommendedName>
        <fullName evidence="15 16">Multifunctional fusion protein</fullName>
    </recommendedName>
    <domain>
        <recommendedName>
            <fullName evidence="15">Shikimate kinase</fullName>
            <shortName evidence="15">SK</shortName>
            <ecNumber evidence="15">2.7.1.71</ecNumber>
        </recommendedName>
    </domain>
    <domain>
        <recommendedName>
            <fullName evidence="16">3-dehydroquinate synthase</fullName>
            <shortName evidence="16">DHQS</shortName>
            <ecNumber evidence="16">4.2.3.4</ecNumber>
        </recommendedName>
    </domain>
</protein>
<dbReference type="EMBL" id="VXPY01000093">
    <property type="protein sequence ID" value="MYD91253.1"/>
    <property type="molecule type" value="Genomic_DNA"/>
</dbReference>
<dbReference type="InterPro" id="IPR031322">
    <property type="entry name" value="Shikimate/glucono_kinase"/>
</dbReference>
<comment type="subcellular location">
    <subcellularLocation>
        <location evidence="16">Cytoplasm</location>
    </subcellularLocation>
</comment>
<dbReference type="NCBIfam" id="TIGR01357">
    <property type="entry name" value="aroB"/>
    <property type="match status" value="1"/>
</dbReference>
<evidence type="ECO:0000256" key="8">
    <source>
        <dbReference type="ARBA" id="ARBA00022741"/>
    </source>
</evidence>
<keyword evidence="6 16" id="KW-0028">Amino-acid biosynthesis</keyword>
<comment type="cofactor">
    <cofactor evidence="3">
        <name>Zn(2+)</name>
        <dbReference type="ChEBI" id="CHEBI:29105"/>
    </cofactor>
</comment>
<keyword evidence="12 16" id="KW-0456">Lyase</keyword>
<feature type="binding site" evidence="16">
    <location>
        <position position="433"/>
    </location>
    <ligand>
        <name>Zn(2+)</name>
        <dbReference type="ChEBI" id="CHEBI:29105"/>
    </ligand>
</feature>
<feature type="binding site" evidence="16">
    <location>
        <position position="377"/>
    </location>
    <ligand>
        <name>Zn(2+)</name>
        <dbReference type="ChEBI" id="CHEBI:29105"/>
    </ligand>
</feature>
<keyword evidence="15" id="KW-0808">Transferase</keyword>
<sequence length="553" mass="58904">MPGNGNIILTGFMGTGKTTAGKALAARLDRRFQDMDDLIEEGAGLTVPEIFTIHGETRFRDIESQVCRDVAARTELIVATGGGALVNPENHRVLAESGTVICLSATPKQILERIRNETHRPLLDLAPDNRLARIRALLAERDERYSSIPLQIDTTDLTVDQIVDRILTLVSDGTEAEVPSPHPAVPGTNGSLQVLAVDNPEGSYPIWTGSGALAATGRLLRQCGLEGVKVAVLSNPDIESLHAAGLVNALRADGFDPRVFTMPEGEQHKTLETVRRLYSDLLAAGMDRRSPVLALGGGVVTDTAGFVAATYLRGVPYVVAPTTLLAMVDSSVGAKCGVDLPEGKNLIGAFKQPVGVLLDPDLLDTLPPAELRAGMAEVAKHAILGDEHLFEMLMHAPATPAADWLAAAVQVKIDVVEEDPLEQGRRAILNFGHTFAHALEQVSQYTIRHGEAVAVGMTAATHLSVQAGLCSPSTAQRVRSLLTGLGLPVRVDDINSAPDLSGRAGDLLAAMGTDKKRRGAVLRFVVIEDLQQLTVIPNPGDELVLSAWEHILN</sequence>
<feature type="binding site" evidence="15">
    <location>
        <begin position="14"/>
        <end position="19"/>
    </location>
    <ligand>
        <name>ATP</name>
        <dbReference type="ChEBI" id="CHEBI:30616"/>
    </ligand>
</feature>
<dbReference type="Pfam" id="PF01761">
    <property type="entry name" value="DHQ_synthase"/>
    <property type="match status" value="1"/>
</dbReference>
<dbReference type="PANTHER" id="PTHR43622">
    <property type="entry name" value="3-DEHYDROQUINATE SYNTHASE"/>
    <property type="match status" value="1"/>
</dbReference>
<keyword evidence="15" id="KW-0067">ATP-binding</keyword>
<dbReference type="GO" id="GO:0000287">
    <property type="term" value="F:magnesium ion binding"/>
    <property type="evidence" value="ECO:0007669"/>
    <property type="project" value="UniProtKB-UniRule"/>
</dbReference>
<comment type="pathway">
    <text evidence="4 16">Metabolic intermediate biosynthesis; chorismate biosynthesis; chorismate from D-erythrose 4-phosphate and phosphoenolpyruvate: step 2/7.</text>
</comment>
<evidence type="ECO:0000256" key="3">
    <source>
        <dbReference type="ARBA" id="ARBA00001947"/>
    </source>
</evidence>
<feature type="binding site" evidence="16">
    <location>
        <begin position="264"/>
        <end position="269"/>
    </location>
    <ligand>
        <name>NAD(+)</name>
        <dbReference type="ChEBI" id="CHEBI:57540"/>
    </ligand>
</feature>
<feature type="binding site" evidence="15">
    <location>
        <position position="82"/>
    </location>
    <ligand>
        <name>substrate</name>
    </ligand>
</feature>
<accession>A0A6B1DX13</accession>
<dbReference type="InterPro" id="IPR030960">
    <property type="entry name" value="DHQS/DOIS_N"/>
</dbReference>
<comment type="pathway">
    <text evidence="15">Metabolic intermediate biosynthesis; chorismate biosynthesis; chorismate from D-erythrose 4-phosphate and phosphoenolpyruvate: step 5/7.</text>
</comment>
<comment type="cofactor">
    <cofactor evidence="16">
        <name>Co(2+)</name>
        <dbReference type="ChEBI" id="CHEBI:48828"/>
    </cofactor>
    <cofactor evidence="16">
        <name>Zn(2+)</name>
        <dbReference type="ChEBI" id="CHEBI:29105"/>
    </cofactor>
    <text evidence="16">Binds 1 divalent metal cation per subunit. Can use either Co(2+) or Zn(2+).</text>
</comment>
<comment type="caution">
    <text evidence="19">The sequence shown here is derived from an EMBL/GenBank/DDBJ whole genome shotgun (WGS) entry which is preliminary data.</text>
</comment>
<feature type="binding site" evidence="15">
    <location>
        <position position="120"/>
    </location>
    <ligand>
        <name>ATP</name>
        <dbReference type="ChEBI" id="CHEBI:30616"/>
    </ligand>
</feature>
<dbReference type="PRINTS" id="PR01100">
    <property type="entry name" value="SHIKIMTKNASE"/>
</dbReference>
<evidence type="ECO:0000256" key="10">
    <source>
        <dbReference type="ARBA" id="ARBA00023027"/>
    </source>
</evidence>
<evidence type="ECO:0000256" key="14">
    <source>
        <dbReference type="ARBA" id="ARBA00023285"/>
    </source>
</evidence>
<comment type="function">
    <text evidence="15">Catalyzes the specific phosphorylation of the 3-hydroxyl group of shikimic acid using ATP as a cosubstrate.</text>
</comment>
<dbReference type="SUPFAM" id="SSF52540">
    <property type="entry name" value="P-loop containing nucleoside triphosphate hydrolases"/>
    <property type="match status" value="1"/>
</dbReference>
<keyword evidence="13" id="KW-0511">Multifunctional enzyme</keyword>
<evidence type="ECO:0000256" key="15">
    <source>
        <dbReference type="HAMAP-Rule" id="MF_00109"/>
    </source>
</evidence>
<feature type="binding site" evidence="16">
    <location>
        <position position="449"/>
    </location>
    <ligand>
        <name>Zn(2+)</name>
        <dbReference type="ChEBI" id="CHEBI:29105"/>
    </ligand>
</feature>
<dbReference type="FunFam" id="3.40.50.1970:FF:000007">
    <property type="entry name" value="Pentafunctional AROM polypeptide"/>
    <property type="match status" value="1"/>
</dbReference>
<evidence type="ECO:0000256" key="1">
    <source>
        <dbReference type="ARBA" id="ARBA00001393"/>
    </source>
</evidence>
<evidence type="ECO:0000259" key="17">
    <source>
        <dbReference type="Pfam" id="PF01761"/>
    </source>
</evidence>
<dbReference type="UniPathway" id="UPA00053">
    <property type="reaction ID" value="UER00085"/>
</dbReference>
<keyword evidence="8 16" id="KW-0547">Nucleotide-binding</keyword>
<dbReference type="GO" id="GO:0009073">
    <property type="term" value="P:aromatic amino acid family biosynthetic process"/>
    <property type="evidence" value="ECO:0007669"/>
    <property type="project" value="UniProtKB-KW"/>
</dbReference>
<keyword evidence="10 16" id="KW-0520">NAD</keyword>
<dbReference type="Pfam" id="PF24621">
    <property type="entry name" value="DHQS_C"/>
    <property type="match status" value="1"/>
</dbReference>
<comment type="subunit">
    <text evidence="15">Monomer.</text>
</comment>
<feature type="domain" description="3-dehydroquinate synthase N-terminal" evidence="17">
    <location>
        <begin position="260"/>
        <end position="372"/>
    </location>
</feature>
<dbReference type="InterPro" id="IPR056179">
    <property type="entry name" value="DHQS_C"/>
</dbReference>
<dbReference type="HAMAP" id="MF_00109">
    <property type="entry name" value="Shikimate_kinase"/>
    <property type="match status" value="1"/>
</dbReference>
<dbReference type="EC" id="4.2.3.4" evidence="16"/>
<dbReference type="Gene3D" id="1.20.1090.10">
    <property type="entry name" value="Dehydroquinate synthase-like - alpha domain"/>
    <property type="match status" value="1"/>
</dbReference>
<dbReference type="Gene3D" id="3.40.50.300">
    <property type="entry name" value="P-loop containing nucleotide triphosphate hydrolases"/>
    <property type="match status" value="1"/>
</dbReference>
<feature type="binding site" evidence="15">
    <location>
        <position position="18"/>
    </location>
    <ligand>
        <name>Mg(2+)</name>
        <dbReference type="ChEBI" id="CHEBI:18420"/>
    </ligand>
</feature>
<comment type="cofactor">
    <cofactor evidence="15">
        <name>Mg(2+)</name>
        <dbReference type="ChEBI" id="CHEBI:18420"/>
    </cofactor>
    <text evidence="15">Binds 1 Mg(2+) ion per subunit.</text>
</comment>
<dbReference type="InterPro" id="IPR000623">
    <property type="entry name" value="Shikimate_kinase/TSH1"/>
</dbReference>
<comment type="caution">
    <text evidence="16">Lacks conserved residue(s) required for the propagation of feature annotation.</text>
</comment>
<evidence type="ECO:0000256" key="12">
    <source>
        <dbReference type="ARBA" id="ARBA00023239"/>
    </source>
</evidence>
<evidence type="ECO:0000259" key="18">
    <source>
        <dbReference type="Pfam" id="PF24621"/>
    </source>
</evidence>
<evidence type="ECO:0000313" key="19">
    <source>
        <dbReference type="EMBL" id="MYD91253.1"/>
    </source>
</evidence>